<proteinExistence type="predicted"/>
<feature type="non-terminal residue" evidence="1">
    <location>
        <position position="1"/>
    </location>
</feature>
<organism evidence="1 2">
    <name type="scientific">Racocetra persica</name>
    <dbReference type="NCBI Taxonomy" id="160502"/>
    <lineage>
        <taxon>Eukaryota</taxon>
        <taxon>Fungi</taxon>
        <taxon>Fungi incertae sedis</taxon>
        <taxon>Mucoromycota</taxon>
        <taxon>Glomeromycotina</taxon>
        <taxon>Glomeromycetes</taxon>
        <taxon>Diversisporales</taxon>
        <taxon>Gigasporaceae</taxon>
        <taxon>Racocetra</taxon>
    </lineage>
</organism>
<feature type="non-terminal residue" evidence="1">
    <location>
        <position position="108"/>
    </location>
</feature>
<comment type="caution">
    <text evidence="1">The sequence shown here is derived from an EMBL/GenBank/DDBJ whole genome shotgun (WGS) entry which is preliminary data.</text>
</comment>
<accession>A0ACA9SVA3</accession>
<evidence type="ECO:0000313" key="2">
    <source>
        <dbReference type="Proteomes" id="UP000789920"/>
    </source>
</evidence>
<gene>
    <name evidence="1" type="ORF">RPERSI_LOCUS35556</name>
</gene>
<evidence type="ECO:0000313" key="1">
    <source>
        <dbReference type="EMBL" id="CAG8849367.1"/>
    </source>
</evidence>
<dbReference type="EMBL" id="CAJVQC010165160">
    <property type="protein sequence ID" value="CAG8849367.1"/>
    <property type="molecule type" value="Genomic_DNA"/>
</dbReference>
<keyword evidence="2" id="KW-1185">Reference proteome</keyword>
<name>A0ACA9SVA3_9GLOM</name>
<reference evidence="1" key="1">
    <citation type="submission" date="2021-06" db="EMBL/GenBank/DDBJ databases">
        <authorList>
            <person name="Kallberg Y."/>
            <person name="Tangrot J."/>
            <person name="Rosling A."/>
        </authorList>
    </citation>
    <scope>NUCLEOTIDE SEQUENCE</scope>
    <source>
        <strain evidence="1">MA461A</strain>
    </source>
</reference>
<protein>
    <submittedName>
        <fullName evidence="1">22032_t:CDS:1</fullName>
    </submittedName>
</protein>
<dbReference type="Proteomes" id="UP000789920">
    <property type="component" value="Unassembled WGS sequence"/>
</dbReference>
<sequence>QKTLQEFGLGIDTINYICGPRPSIPTETVCARWVDLQKAIQTLLDVKKAVEKADHELKAKKALLQKIKQNGLGNASKSTNVGDAGGKQSDVATSVTDGGGGDESSVVP</sequence>